<dbReference type="EMBL" id="QJKJ01015576">
    <property type="protein sequence ID" value="RDX62303.1"/>
    <property type="molecule type" value="Genomic_DNA"/>
</dbReference>
<dbReference type="InterPro" id="IPR043128">
    <property type="entry name" value="Rev_trsase/Diguanyl_cyclase"/>
</dbReference>
<feature type="non-terminal residue" evidence="2">
    <location>
        <position position="1"/>
    </location>
</feature>
<dbReference type="PANTHER" id="PTHR34072">
    <property type="entry name" value="ENZYMATIC POLYPROTEIN-RELATED"/>
    <property type="match status" value="1"/>
</dbReference>
<comment type="caution">
    <text evidence="2">The sequence shown here is derived from an EMBL/GenBank/DDBJ whole genome shotgun (WGS) entry which is preliminary data.</text>
</comment>
<dbReference type="Proteomes" id="UP000257109">
    <property type="component" value="Unassembled WGS sequence"/>
</dbReference>
<dbReference type="SUPFAM" id="SSF56672">
    <property type="entry name" value="DNA/RNA polymerases"/>
    <property type="match status" value="1"/>
</dbReference>
<dbReference type="Pfam" id="PF17919">
    <property type="entry name" value="RT_RNaseH_2"/>
    <property type="match status" value="1"/>
</dbReference>
<dbReference type="AlphaFoldDB" id="A0A371E8H6"/>
<accession>A0A371E8H6</accession>
<dbReference type="Gene3D" id="3.30.70.270">
    <property type="match status" value="1"/>
</dbReference>
<sequence>MIFLFLKYLHNLNLVLKRCRDTNLVLNWEKCQFMVYECIIIPKRNRGESYQGGSHYKVTHSFVLVKVIRSFLGHKVCQRLLQNCQTMIDLLAKDIEKTHQCTCGSSPYWTSPFELTCDTNDTVVGVVLGQRKDKVFHTIYYASRTLNEVQYNYTTTEKKLSTIVVDHLSSLDQSVMQHIGDGEIKETFSDKCLLVITLSSLAPYIINYITNQVFLPNFTPQENKKLWSDVKHYLWDDLYLFKVCEDNMVRRCILIEEAYSILTHCHSMEVRGHFGPTQIAYKGIDFMGLFPKLFTNEYILVGVDYVSKWVKVIALPTNDA</sequence>
<dbReference type="InterPro" id="IPR043502">
    <property type="entry name" value="DNA/RNA_pol_sf"/>
</dbReference>
<organism evidence="2 3">
    <name type="scientific">Mucuna pruriens</name>
    <name type="common">Velvet bean</name>
    <name type="synonym">Dolichos pruriens</name>
    <dbReference type="NCBI Taxonomy" id="157652"/>
    <lineage>
        <taxon>Eukaryota</taxon>
        <taxon>Viridiplantae</taxon>
        <taxon>Streptophyta</taxon>
        <taxon>Embryophyta</taxon>
        <taxon>Tracheophyta</taxon>
        <taxon>Spermatophyta</taxon>
        <taxon>Magnoliopsida</taxon>
        <taxon>eudicotyledons</taxon>
        <taxon>Gunneridae</taxon>
        <taxon>Pentapetalae</taxon>
        <taxon>rosids</taxon>
        <taxon>fabids</taxon>
        <taxon>Fabales</taxon>
        <taxon>Fabaceae</taxon>
        <taxon>Papilionoideae</taxon>
        <taxon>50 kb inversion clade</taxon>
        <taxon>NPAAA clade</taxon>
        <taxon>indigoferoid/millettioid clade</taxon>
        <taxon>Phaseoleae</taxon>
        <taxon>Mucuna</taxon>
    </lineage>
</organism>
<name>A0A371E8H6_MUCPR</name>
<reference evidence="2" key="1">
    <citation type="submission" date="2018-05" db="EMBL/GenBank/DDBJ databases">
        <title>Draft genome of Mucuna pruriens seed.</title>
        <authorList>
            <person name="Nnadi N.E."/>
            <person name="Vos R."/>
            <person name="Hasami M.H."/>
            <person name="Devisetty U.K."/>
            <person name="Aguiy J.C."/>
        </authorList>
    </citation>
    <scope>NUCLEOTIDE SEQUENCE [LARGE SCALE GENOMIC DNA]</scope>
    <source>
        <strain evidence="2">JCA_2017</strain>
    </source>
</reference>
<proteinExistence type="predicted"/>
<protein>
    <recommendedName>
        <fullName evidence="1">Reverse transcriptase/retrotransposon-derived protein RNase H-like domain-containing protein</fullName>
    </recommendedName>
</protein>
<feature type="domain" description="Reverse transcriptase/retrotransposon-derived protein RNase H-like" evidence="1">
    <location>
        <begin position="107"/>
        <end position="164"/>
    </location>
</feature>
<dbReference type="InterPro" id="IPR041577">
    <property type="entry name" value="RT_RNaseH_2"/>
</dbReference>
<evidence type="ECO:0000313" key="3">
    <source>
        <dbReference type="Proteomes" id="UP000257109"/>
    </source>
</evidence>
<evidence type="ECO:0000259" key="1">
    <source>
        <dbReference type="Pfam" id="PF17919"/>
    </source>
</evidence>
<gene>
    <name evidence="2" type="ORF">CR513_59381</name>
</gene>
<dbReference type="PANTHER" id="PTHR34072:SF57">
    <property type="entry name" value="RNA-DIRECTED DNA POLYMERASE"/>
    <property type="match status" value="1"/>
</dbReference>
<evidence type="ECO:0000313" key="2">
    <source>
        <dbReference type="EMBL" id="RDX62303.1"/>
    </source>
</evidence>
<keyword evidence="3" id="KW-1185">Reference proteome</keyword>